<dbReference type="Proteomes" id="UP000320184">
    <property type="component" value="Unassembled WGS sequence"/>
</dbReference>
<dbReference type="Gene3D" id="3.10.20.310">
    <property type="entry name" value="membrane protein fhac"/>
    <property type="match status" value="1"/>
</dbReference>
<dbReference type="EMBL" id="VBOT01000113">
    <property type="protein sequence ID" value="TMQ49872.1"/>
    <property type="molecule type" value="Genomic_DNA"/>
</dbReference>
<evidence type="ECO:0000256" key="4">
    <source>
        <dbReference type="ARBA" id="ARBA00023136"/>
    </source>
</evidence>
<comment type="caution">
    <text evidence="6">The sequence shown here is derived from an EMBL/GenBank/DDBJ whole genome shotgun (WGS) entry which is preliminary data.</text>
</comment>
<comment type="subcellular location">
    <subcellularLocation>
        <location evidence="1">Membrane</location>
    </subcellularLocation>
</comment>
<keyword evidence="3" id="KW-0812">Transmembrane</keyword>
<dbReference type="PANTHER" id="PTHR12815">
    <property type="entry name" value="SORTING AND ASSEMBLY MACHINERY SAMM50 PROTEIN FAMILY MEMBER"/>
    <property type="match status" value="1"/>
</dbReference>
<evidence type="ECO:0000256" key="3">
    <source>
        <dbReference type="ARBA" id="ARBA00022692"/>
    </source>
</evidence>
<name>A0A538SER6_UNCEI</name>
<evidence type="ECO:0000256" key="1">
    <source>
        <dbReference type="ARBA" id="ARBA00004370"/>
    </source>
</evidence>
<dbReference type="InterPro" id="IPR000184">
    <property type="entry name" value="Bac_surfAg_D15"/>
</dbReference>
<evidence type="ECO:0000313" key="6">
    <source>
        <dbReference type="EMBL" id="TMQ49872.1"/>
    </source>
</evidence>
<gene>
    <name evidence="6" type="ORF">E6K73_09055</name>
</gene>
<dbReference type="AlphaFoldDB" id="A0A538SER6"/>
<dbReference type="InterPro" id="IPR039910">
    <property type="entry name" value="D15-like"/>
</dbReference>
<dbReference type="GO" id="GO:0019867">
    <property type="term" value="C:outer membrane"/>
    <property type="evidence" value="ECO:0007669"/>
    <property type="project" value="InterPro"/>
</dbReference>
<proteinExistence type="predicted"/>
<protein>
    <recommendedName>
        <fullName evidence="5">Bacterial surface antigen (D15) domain-containing protein</fullName>
    </recommendedName>
</protein>
<keyword evidence="4" id="KW-0472">Membrane</keyword>
<sequence length="567" mass="61161">MRRQAPVLTLALLSLLGRPEASGAEARLVYRGSALSAHEVEGLARAALRAPRDSSALRELLGTLVSRLEDQGYLDARATAAWDSSAPQRLGIEVSEGPRLRIARVVLRAPSAGDSVTLARALGLGPGAWASPRRVGERVAQALSGVVGQGYAYALLGVSAWEQDSAGVGLTLSGGLGPRVTITEVRFPGLAVTQRRVVEKAMGRLVGVPYNPSAAEEARGRLAQLGLFRSVAWEGLEGEGDWSRGHLVYRVEEPRYNRFEGAVGSQGDAGVVGLANLELGNLLGTGRATRLGWESRGHGVTLFSARYAEPLFLGAPLRLEGALEQQVEDTLYVRTRWGGRARYALGGQDRVEAGYEEERVVAAHAEVEEAQLQSTIFALERDARDRPAAPRRGSRVRVEASQTFKAEHLRPPGRRTARASAVELQSEWHHPLAGTAGLAVEVHAAGRFSSQRVLPRFERYALGGAQSLRGFDEGQFRVDRYALSRAEWRWFLGARAARAFLFWDHAWSAAREMSPAGGDRLEVSSRDGLGFGLRLEAAGGLVGLDYGLAAGRPPVEGKIHLQLVTTF</sequence>
<accession>A0A538SER6</accession>
<evidence type="ECO:0000259" key="5">
    <source>
        <dbReference type="Pfam" id="PF01103"/>
    </source>
</evidence>
<reference evidence="6 7" key="1">
    <citation type="journal article" date="2019" name="Nat. Microbiol.">
        <title>Mediterranean grassland soil C-N compound turnover is dependent on rainfall and depth, and is mediated by genomically divergent microorganisms.</title>
        <authorList>
            <person name="Diamond S."/>
            <person name="Andeer P.F."/>
            <person name="Li Z."/>
            <person name="Crits-Christoph A."/>
            <person name="Burstein D."/>
            <person name="Anantharaman K."/>
            <person name="Lane K.R."/>
            <person name="Thomas B.C."/>
            <person name="Pan C."/>
            <person name="Northen T.R."/>
            <person name="Banfield J.F."/>
        </authorList>
    </citation>
    <scope>NUCLEOTIDE SEQUENCE [LARGE SCALE GENOMIC DNA]</scope>
    <source>
        <strain evidence="6">WS_3</strain>
    </source>
</reference>
<evidence type="ECO:0000313" key="7">
    <source>
        <dbReference type="Proteomes" id="UP000320184"/>
    </source>
</evidence>
<evidence type="ECO:0000256" key="2">
    <source>
        <dbReference type="ARBA" id="ARBA00022452"/>
    </source>
</evidence>
<dbReference type="Gene3D" id="2.40.160.50">
    <property type="entry name" value="membrane protein fhac: a member of the omp85/tpsb transporter family"/>
    <property type="match status" value="1"/>
</dbReference>
<keyword evidence="2" id="KW-1134">Transmembrane beta strand</keyword>
<organism evidence="6 7">
    <name type="scientific">Eiseniibacteriota bacterium</name>
    <dbReference type="NCBI Taxonomy" id="2212470"/>
    <lineage>
        <taxon>Bacteria</taxon>
        <taxon>Candidatus Eiseniibacteriota</taxon>
    </lineage>
</organism>
<dbReference type="Pfam" id="PF01103">
    <property type="entry name" value="Omp85"/>
    <property type="match status" value="1"/>
</dbReference>
<dbReference type="PANTHER" id="PTHR12815:SF18">
    <property type="entry name" value="SORTING AND ASSEMBLY MACHINERY COMPONENT 50 HOMOLOG"/>
    <property type="match status" value="1"/>
</dbReference>
<feature type="domain" description="Bacterial surface antigen (D15)" evidence="5">
    <location>
        <begin position="281"/>
        <end position="552"/>
    </location>
</feature>